<dbReference type="InterPro" id="IPR051202">
    <property type="entry name" value="Peptidase_C40"/>
</dbReference>
<dbReference type="Gene3D" id="1.10.101.10">
    <property type="entry name" value="PGBD-like superfamily/PGBD"/>
    <property type="match status" value="1"/>
</dbReference>
<feature type="domain" description="NlpC/P60" evidence="6">
    <location>
        <begin position="105"/>
        <end position="227"/>
    </location>
</feature>
<keyword evidence="2" id="KW-0645">Protease</keyword>
<evidence type="ECO:0000256" key="4">
    <source>
        <dbReference type="ARBA" id="ARBA00022807"/>
    </source>
</evidence>
<keyword evidence="4" id="KW-0788">Thiol protease</keyword>
<dbReference type="Pfam" id="PF01471">
    <property type="entry name" value="PG_binding_1"/>
    <property type="match status" value="1"/>
</dbReference>
<evidence type="ECO:0000256" key="2">
    <source>
        <dbReference type="ARBA" id="ARBA00022670"/>
    </source>
</evidence>
<evidence type="ECO:0000256" key="1">
    <source>
        <dbReference type="ARBA" id="ARBA00007074"/>
    </source>
</evidence>
<dbReference type="Pfam" id="PF00877">
    <property type="entry name" value="NLPC_P60"/>
    <property type="match status" value="1"/>
</dbReference>
<gene>
    <name evidence="7" type="ORF">ACFFK0_16580</name>
</gene>
<name>A0ABV6DN63_9BACL</name>
<comment type="similarity">
    <text evidence="1">Belongs to the peptidase C40 family.</text>
</comment>
<dbReference type="InterPro" id="IPR038765">
    <property type="entry name" value="Papain-like_cys_pep_sf"/>
</dbReference>
<keyword evidence="3" id="KW-0378">Hydrolase</keyword>
<organism evidence="7 8">
    <name type="scientific">Paenibacillus chartarius</name>
    <dbReference type="NCBI Taxonomy" id="747481"/>
    <lineage>
        <taxon>Bacteria</taxon>
        <taxon>Bacillati</taxon>
        <taxon>Bacillota</taxon>
        <taxon>Bacilli</taxon>
        <taxon>Bacillales</taxon>
        <taxon>Paenibacillaceae</taxon>
        <taxon>Paenibacillus</taxon>
    </lineage>
</organism>
<dbReference type="PROSITE" id="PS51935">
    <property type="entry name" value="NLPC_P60"/>
    <property type="match status" value="1"/>
</dbReference>
<evidence type="ECO:0000256" key="3">
    <source>
        <dbReference type="ARBA" id="ARBA00022801"/>
    </source>
</evidence>
<dbReference type="RefSeq" id="WP_377471386.1">
    <property type="nucleotide sequence ID" value="NZ_JBHLWN010000068.1"/>
</dbReference>
<dbReference type="PANTHER" id="PTHR47053">
    <property type="entry name" value="MUREIN DD-ENDOPEPTIDASE MEPH-RELATED"/>
    <property type="match status" value="1"/>
</dbReference>
<evidence type="ECO:0000313" key="8">
    <source>
        <dbReference type="Proteomes" id="UP001589776"/>
    </source>
</evidence>
<dbReference type="InterPro" id="IPR036365">
    <property type="entry name" value="PGBD-like_sf"/>
</dbReference>
<dbReference type="InterPro" id="IPR000064">
    <property type="entry name" value="NLP_P60_dom"/>
</dbReference>
<dbReference type="SUPFAM" id="SSF54001">
    <property type="entry name" value="Cysteine proteinases"/>
    <property type="match status" value="1"/>
</dbReference>
<evidence type="ECO:0000313" key="7">
    <source>
        <dbReference type="EMBL" id="MFC0214047.1"/>
    </source>
</evidence>
<dbReference type="InterPro" id="IPR036366">
    <property type="entry name" value="PGBDSf"/>
</dbReference>
<keyword evidence="8" id="KW-1185">Reference proteome</keyword>
<proteinExistence type="inferred from homology"/>
<reference evidence="7 8" key="1">
    <citation type="submission" date="2024-09" db="EMBL/GenBank/DDBJ databases">
        <authorList>
            <person name="Sun Q."/>
            <person name="Mori K."/>
        </authorList>
    </citation>
    <scope>NUCLEOTIDE SEQUENCE [LARGE SCALE GENOMIC DNA]</scope>
    <source>
        <strain evidence="7 8">CCM 7759</strain>
    </source>
</reference>
<evidence type="ECO:0000259" key="6">
    <source>
        <dbReference type="PROSITE" id="PS51935"/>
    </source>
</evidence>
<feature type="signal peptide" evidence="5">
    <location>
        <begin position="1"/>
        <end position="36"/>
    </location>
</feature>
<dbReference type="InterPro" id="IPR002477">
    <property type="entry name" value="Peptidoglycan-bd-like"/>
</dbReference>
<evidence type="ECO:0000256" key="5">
    <source>
        <dbReference type="SAM" id="SignalP"/>
    </source>
</evidence>
<dbReference type="EMBL" id="JBHLWN010000068">
    <property type="protein sequence ID" value="MFC0214047.1"/>
    <property type="molecule type" value="Genomic_DNA"/>
</dbReference>
<keyword evidence="5" id="KW-0732">Signal</keyword>
<accession>A0ABV6DN63</accession>
<dbReference type="Gene3D" id="3.90.1720.10">
    <property type="entry name" value="endopeptidase domain like (from Nostoc punctiforme)"/>
    <property type="match status" value="1"/>
</dbReference>
<comment type="caution">
    <text evidence="7">The sequence shown here is derived from an EMBL/GenBank/DDBJ whole genome shotgun (WGS) entry which is preliminary data.</text>
</comment>
<dbReference type="PANTHER" id="PTHR47053:SF1">
    <property type="entry name" value="MUREIN DD-ENDOPEPTIDASE MEPH-RELATED"/>
    <property type="match status" value="1"/>
</dbReference>
<feature type="chain" id="PRO_5046633623" evidence="5">
    <location>
        <begin position="37"/>
        <end position="227"/>
    </location>
</feature>
<sequence length="227" mass="24450">MMTYTFKTLRTLILSAALFTTGGALTLMVGTAQAQAATTALSRGISGGAVSELQAHLRDMGYFTYPNVTGFYGPYTEAATRKFQNEHSLPVTGTADSATLAAIREAVMIRLVKDAATYTGTPFLWGGTTPSGFDCSGFVYFMFTKFRFPTYRTTAAELYKQGTTIDNSNLKPGDLVFFSGKQDGVITHVGIYAGSNKFISATSSKGIATRALNHAYWGPRYVGAKRV</sequence>
<dbReference type="SUPFAM" id="SSF47090">
    <property type="entry name" value="PGBD-like"/>
    <property type="match status" value="1"/>
</dbReference>
<dbReference type="Proteomes" id="UP001589776">
    <property type="component" value="Unassembled WGS sequence"/>
</dbReference>
<protein>
    <submittedName>
        <fullName evidence="7">C40 family peptidase</fullName>
    </submittedName>
</protein>